<gene>
    <name evidence="2" type="ORF">BGZ65_012632</name>
</gene>
<dbReference type="AlphaFoldDB" id="A0A9P6IGK1"/>
<comment type="caution">
    <text evidence="2">The sequence shown here is derived from an EMBL/GenBank/DDBJ whole genome shotgun (WGS) entry which is preliminary data.</text>
</comment>
<sequence length="152" mass="17514">MASQSLSKTQEYFCTVKAKDWKYESFHSFVLNNPRYPNRGTRVLWVQNLEVIRDNEWTLEEDKSLCVELLLAAVDLNSIGNNPGFTQAGQPLDDYEPEVGHREQTKEEEGEEENAPSIGSSPEPGTRKRSTKKVSYNFRRNPRAIYGTRRML</sequence>
<evidence type="ECO:0000256" key="1">
    <source>
        <dbReference type="SAM" id="MobiDB-lite"/>
    </source>
</evidence>
<reference evidence="2" key="1">
    <citation type="journal article" date="2020" name="Fungal Divers.">
        <title>Resolving the Mortierellaceae phylogeny through synthesis of multi-gene phylogenetics and phylogenomics.</title>
        <authorList>
            <person name="Vandepol N."/>
            <person name="Liber J."/>
            <person name="Desiro A."/>
            <person name="Na H."/>
            <person name="Kennedy M."/>
            <person name="Barry K."/>
            <person name="Grigoriev I.V."/>
            <person name="Miller A.N."/>
            <person name="O'Donnell K."/>
            <person name="Stajich J.E."/>
            <person name="Bonito G."/>
        </authorList>
    </citation>
    <scope>NUCLEOTIDE SEQUENCE</scope>
    <source>
        <strain evidence="2">MES-2147</strain>
    </source>
</reference>
<evidence type="ECO:0000313" key="3">
    <source>
        <dbReference type="Proteomes" id="UP000749646"/>
    </source>
</evidence>
<feature type="compositionally biased region" description="Basic and acidic residues" evidence="1">
    <location>
        <begin position="98"/>
        <end position="107"/>
    </location>
</feature>
<dbReference type="Proteomes" id="UP000749646">
    <property type="component" value="Unassembled WGS sequence"/>
</dbReference>
<keyword evidence="3" id="KW-1185">Reference proteome</keyword>
<protein>
    <submittedName>
        <fullName evidence="2">Uncharacterized protein</fullName>
    </submittedName>
</protein>
<name>A0A9P6IGK1_9FUNG</name>
<evidence type="ECO:0000313" key="2">
    <source>
        <dbReference type="EMBL" id="KAF9918055.1"/>
    </source>
</evidence>
<proteinExistence type="predicted"/>
<accession>A0A9P6IGK1</accession>
<organism evidence="2 3">
    <name type="scientific">Modicella reniformis</name>
    <dbReference type="NCBI Taxonomy" id="1440133"/>
    <lineage>
        <taxon>Eukaryota</taxon>
        <taxon>Fungi</taxon>
        <taxon>Fungi incertae sedis</taxon>
        <taxon>Mucoromycota</taxon>
        <taxon>Mortierellomycotina</taxon>
        <taxon>Mortierellomycetes</taxon>
        <taxon>Mortierellales</taxon>
        <taxon>Mortierellaceae</taxon>
        <taxon>Modicella</taxon>
    </lineage>
</organism>
<feature type="non-terminal residue" evidence="2">
    <location>
        <position position="152"/>
    </location>
</feature>
<dbReference type="EMBL" id="JAAAHW010011698">
    <property type="protein sequence ID" value="KAF9918055.1"/>
    <property type="molecule type" value="Genomic_DNA"/>
</dbReference>
<feature type="region of interest" description="Disordered" evidence="1">
    <location>
        <begin position="82"/>
        <end position="152"/>
    </location>
</feature>